<dbReference type="AlphaFoldDB" id="A0A232FII9"/>
<accession>A0A232FII9</accession>
<dbReference type="OrthoDB" id="7697906at2759"/>
<dbReference type="Pfam" id="PF05225">
    <property type="entry name" value="HTH_psq"/>
    <property type="match status" value="1"/>
</dbReference>
<organism evidence="3 4">
    <name type="scientific">Trichomalopsis sarcophagae</name>
    <dbReference type="NCBI Taxonomy" id="543379"/>
    <lineage>
        <taxon>Eukaryota</taxon>
        <taxon>Metazoa</taxon>
        <taxon>Ecdysozoa</taxon>
        <taxon>Arthropoda</taxon>
        <taxon>Hexapoda</taxon>
        <taxon>Insecta</taxon>
        <taxon>Pterygota</taxon>
        <taxon>Neoptera</taxon>
        <taxon>Endopterygota</taxon>
        <taxon>Hymenoptera</taxon>
        <taxon>Apocrita</taxon>
        <taxon>Proctotrupomorpha</taxon>
        <taxon>Chalcidoidea</taxon>
        <taxon>Pteromalidae</taxon>
        <taxon>Pteromalinae</taxon>
        <taxon>Trichomalopsis</taxon>
    </lineage>
</organism>
<evidence type="ECO:0000313" key="3">
    <source>
        <dbReference type="EMBL" id="OXU30279.1"/>
    </source>
</evidence>
<gene>
    <name evidence="3" type="ORF">TSAR_003414</name>
</gene>
<dbReference type="EMBL" id="NNAY01000177">
    <property type="protein sequence ID" value="OXU30279.1"/>
    <property type="molecule type" value="Genomic_DNA"/>
</dbReference>
<sequence length="161" mass="18451">MRTRTISVQVYLPRAQYLDVLALVSQNSFYVLQARSTIRYVFIMSPRKNTMKSFGSKKKSKSKTNKALNTMENEGQTLRQAASNFGVPKSTLYAKLKNLSPLDSRKGPETILTKDEEDSIVKWILFCSKSGCPVTKTRLFDCVQNYILEVYREYQAKSVQE</sequence>
<reference evidence="3 4" key="1">
    <citation type="journal article" date="2017" name="Curr. Biol.">
        <title>The Evolution of Venom by Co-option of Single-Copy Genes.</title>
        <authorList>
            <person name="Martinson E.O."/>
            <person name="Mrinalini"/>
            <person name="Kelkar Y.D."/>
            <person name="Chang C.H."/>
            <person name="Werren J.H."/>
        </authorList>
    </citation>
    <scope>NUCLEOTIDE SEQUENCE [LARGE SCALE GENOMIC DNA]</scope>
    <source>
        <strain evidence="3 4">Alberta</strain>
        <tissue evidence="3">Whole body</tissue>
    </source>
</reference>
<evidence type="ECO:0000259" key="2">
    <source>
        <dbReference type="Pfam" id="PF05225"/>
    </source>
</evidence>
<dbReference type="InterPro" id="IPR009057">
    <property type="entry name" value="Homeodomain-like_sf"/>
</dbReference>
<proteinExistence type="predicted"/>
<name>A0A232FII9_9HYME</name>
<keyword evidence="4" id="KW-1185">Reference proteome</keyword>
<dbReference type="SUPFAM" id="SSF46689">
    <property type="entry name" value="Homeodomain-like"/>
    <property type="match status" value="1"/>
</dbReference>
<evidence type="ECO:0000313" key="4">
    <source>
        <dbReference type="Proteomes" id="UP000215335"/>
    </source>
</evidence>
<comment type="caution">
    <text evidence="3">The sequence shown here is derived from an EMBL/GenBank/DDBJ whole genome shotgun (WGS) entry which is preliminary data.</text>
</comment>
<dbReference type="GO" id="GO:0005634">
    <property type="term" value="C:nucleus"/>
    <property type="evidence" value="ECO:0007669"/>
    <property type="project" value="UniProtKB-SubCell"/>
</dbReference>
<dbReference type="Gene3D" id="1.10.10.60">
    <property type="entry name" value="Homeodomain-like"/>
    <property type="match status" value="1"/>
</dbReference>
<dbReference type="InterPro" id="IPR007889">
    <property type="entry name" value="HTH_Psq"/>
</dbReference>
<comment type="subcellular location">
    <subcellularLocation>
        <location evidence="1">Nucleus</location>
    </subcellularLocation>
</comment>
<dbReference type="GO" id="GO:0003677">
    <property type="term" value="F:DNA binding"/>
    <property type="evidence" value="ECO:0007669"/>
    <property type="project" value="InterPro"/>
</dbReference>
<feature type="domain" description="HTH psq-type" evidence="2">
    <location>
        <begin position="67"/>
        <end position="99"/>
    </location>
</feature>
<protein>
    <recommendedName>
        <fullName evidence="2">HTH psq-type domain-containing protein</fullName>
    </recommendedName>
</protein>
<evidence type="ECO:0000256" key="1">
    <source>
        <dbReference type="ARBA" id="ARBA00004123"/>
    </source>
</evidence>
<dbReference type="Proteomes" id="UP000215335">
    <property type="component" value="Unassembled WGS sequence"/>
</dbReference>